<reference evidence="2" key="1">
    <citation type="submission" date="2021-01" db="EMBL/GenBank/DDBJ databases">
        <authorList>
            <person name="Corre E."/>
            <person name="Pelletier E."/>
            <person name="Niang G."/>
            <person name="Scheremetjew M."/>
            <person name="Finn R."/>
            <person name="Kale V."/>
            <person name="Holt S."/>
            <person name="Cochrane G."/>
            <person name="Meng A."/>
            <person name="Brown T."/>
            <person name="Cohen L."/>
        </authorList>
    </citation>
    <scope>NUCLEOTIDE SEQUENCE</scope>
    <source>
        <strain evidence="2">CCMP1258.1</strain>
    </source>
</reference>
<name>A0A6T9YFZ7_BIGNA</name>
<dbReference type="EMBL" id="HBHA01001055">
    <property type="protein sequence ID" value="CAD9578614.1"/>
    <property type="molecule type" value="Transcribed_RNA"/>
</dbReference>
<dbReference type="PANTHER" id="PTHR34203">
    <property type="entry name" value="METHYLTRANSFERASE, FKBM FAMILY PROTEIN"/>
    <property type="match status" value="1"/>
</dbReference>
<dbReference type="EMBL" id="HBHA01001054">
    <property type="protein sequence ID" value="CAD9578611.1"/>
    <property type="molecule type" value="Transcribed_RNA"/>
</dbReference>
<evidence type="ECO:0000313" key="4">
    <source>
        <dbReference type="EMBL" id="CAD9578614.1"/>
    </source>
</evidence>
<proteinExistence type="predicted"/>
<dbReference type="SUPFAM" id="SSF53335">
    <property type="entry name" value="S-adenosyl-L-methionine-dependent methyltransferases"/>
    <property type="match status" value="1"/>
</dbReference>
<gene>
    <name evidence="2" type="ORF">BIGN1055_LOCUS668</name>
    <name evidence="3" type="ORF">BIGN1055_LOCUS669</name>
    <name evidence="4" type="ORF">BIGN1055_LOCUS670</name>
</gene>
<dbReference type="InterPro" id="IPR029063">
    <property type="entry name" value="SAM-dependent_MTases_sf"/>
</dbReference>
<dbReference type="PANTHER" id="PTHR34203:SF15">
    <property type="entry name" value="SLL1173 PROTEIN"/>
    <property type="match status" value="1"/>
</dbReference>
<dbReference type="InterPro" id="IPR052514">
    <property type="entry name" value="SAM-dependent_MTase"/>
</dbReference>
<organism evidence="2">
    <name type="scientific">Bigelowiella natans</name>
    <name type="common">Pedinomonas minutissima</name>
    <name type="synonym">Chlorarachnion sp. (strain CCMP621)</name>
    <dbReference type="NCBI Taxonomy" id="227086"/>
    <lineage>
        <taxon>Eukaryota</taxon>
        <taxon>Sar</taxon>
        <taxon>Rhizaria</taxon>
        <taxon>Cercozoa</taxon>
        <taxon>Chlorarachniophyceae</taxon>
        <taxon>Bigelowiella</taxon>
    </lineage>
</organism>
<dbReference type="NCBIfam" id="TIGR01444">
    <property type="entry name" value="fkbM_fam"/>
    <property type="match status" value="1"/>
</dbReference>
<evidence type="ECO:0000313" key="3">
    <source>
        <dbReference type="EMBL" id="CAD9578611.1"/>
    </source>
</evidence>
<dbReference type="AlphaFoldDB" id="A0A6T9YFZ7"/>
<accession>A0A6T9YFZ7</accession>
<feature type="domain" description="Methyltransferase FkbM" evidence="1">
    <location>
        <begin position="54"/>
        <end position="216"/>
    </location>
</feature>
<dbReference type="Pfam" id="PF05050">
    <property type="entry name" value="Methyltransf_21"/>
    <property type="match status" value="1"/>
</dbReference>
<dbReference type="InterPro" id="IPR006342">
    <property type="entry name" value="FkbM_mtfrase"/>
</dbReference>
<protein>
    <recommendedName>
        <fullName evidence="1">Methyltransferase FkbM domain-containing protein</fullName>
    </recommendedName>
</protein>
<dbReference type="EMBL" id="HBHA01001053">
    <property type="protein sequence ID" value="CAD9578609.1"/>
    <property type="molecule type" value="Transcribed_RNA"/>
</dbReference>
<dbReference type="Gene3D" id="3.40.50.150">
    <property type="entry name" value="Vaccinia Virus protein VP39"/>
    <property type="match status" value="1"/>
</dbReference>
<evidence type="ECO:0000259" key="1">
    <source>
        <dbReference type="Pfam" id="PF05050"/>
    </source>
</evidence>
<evidence type="ECO:0000313" key="2">
    <source>
        <dbReference type="EMBL" id="CAD9578609.1"/>
    </source>
</evidence>
<sequence>MVCPAGGANAKTLHNAINAVARDHKTKYKRACGACGDCTRELNKNTHVKNPIDVHCFEPSPATYQMLLDVKEKLDIGAKSDERAKWFIHNKGLHNASGILAWHRACQDSVGDELCTIVPESTPDAIKVEVTTVDEFAKASLAAGQTIHMLKVDAEGLDPAVLRGATETLREHRAVYVMFEFNPGLRDKKPPYGMWGVAKGLTKLLEVTDWLDKLSYDCYLDSRVDDGKKKVDAPALYRINGGCVRRDPKILGWSNVVCASRAFPEAAQALFDLSKLVGRTGVWE</sequence>